<dbReference type="STRING" id="1121279.SAMN02745887_01179"/>
<dbReference type="GO" id="GO:0004497">
    <property type="term" value="F:monooxygenase activity"/>
    <property type="evidence" value="ECO:0007669"/>
    <property type="project" value="UniProtKB-KW"/>
</dbReference>
<dbReference type="Proteomes" id="UP000186513">
    <property type="component" value="Unassembled WGS sequence"/>
</dbReference>
<dbReference type="EMBL" id="FPKR01000004">
    <property type="protein sequence ID" value="SFZ74242.1"/>
    <property type="molecule type" value="Genomic_DNA"/>
</dbReference>
<protein>
    <submittedName>
        <fullName evidence="2">Heme-degrading monooxygenase HmoA</fullName>
    </submittedName>
</protein>
<dbReference type="InterPro" id="IPR052936">
    <property type="entry name" value="Jasmonate_Hydroxylase-like"/>
</dbReference>
<dbReference type="SUPFAM" id="SSF55729">
    <property type="entry name" value="Acyl-CoA N-acyltransferases (Nat)"/>
    <property type="match status" value="1"/>
</dbReference>
<keyword evidence="3" id="KW-1185">Reference proteome</keyword>
<evidence type="ECO:0000313" key="3">
    <source>
        <dbReference type="Proteomes" id="UP000186513"/>
    </source>
</evidence>
<dbReference type="SUPFAM" id="SSF54909">
    <property type="entry name" value="Dimeric alpha+beta barrel"/>
    <property type="match status" value="1"/>
</dbReference>
<proteinExistence type="predicted"/>
<dbReference type="Gene3D" id="3.30.70.100">
    <property type="match status" value="1"/>
</dbReference>
<name>A0A1K2HD58_9NEIS</name>
<dbReference type="RefSeq" id="WP_084658242.1">
    <property type="nucleotide sequence ID" value="NZ_FPKR01000004.1"/>
</dbReference>
<accession>A0A1K2HD58</accession>
<dbReference type="InterPro" id="IPR016181">
    <property type="entry name" value="Acyl_CoA_acyltransferase"/>
</dbReference>
<feature type="domain" description="N-acetyltransferase" evidence="1">
    <location>
        <begin position="110"/>
        <end position="245"/>
    </location>
</feature>
<dbReference type="Pfam" id="PF03992">
    <property type="entry name" value="ABM"/>
    <property type="match status" value="1"/>
</dbReference>
<dbReference type="PANTHER" id="PTHR37811:SF2">
    <property type="entry name" value="ABM DOMAIN-CONTAINING PROTEIN"/>
    <property type="match status" value="1"/>
</dbReference>
<evidence type="ECO:0000259" key="1">
    <source>
        <dbReference type="PROSITE" id="PS51186"/>
    </source>
</evidence>
<evidence type="ECO:0000313" key="2">
    <source>
        <dbReference type="EMBL" id="SFZ74242.1"/>
    </source>
</evidence>
<dbReference type="GO" id="GO:0016747">
    <property type="term" value="F:acyltransferase activity, transferring groups other than amino-acyl groups"/>
    <property type="evidence" value="ECO:0007669"/>
    <property type="project" value="InterPro"/>
</dbReference>
<dbReference type="AlphaFoldDB" id="A0A1K2HD58"/>
<dbReference type="InterPro" id="IPR011008">
    <property type="entry name" value="Dimeric_a/b-barrel"/>
</dbReference>
<sequence length="245" mass="28245">MFANTPKPPYYAVIFTSQRTPYEVGYADAAVRMMELAAEQAGFLGVESVRGQDGLGITVSYWESEAAIAAWRNHAEHTLTREQGRADWYMAYETRVAKVERAYGFRVPQLQFIPAQEADQDYVYAQTQLNLKLPPSWDRATLAREWPQFQNHLLYHAGQRVGLLRWRERDGALHVSDVQIEAAHRRKGLGKQALRQFENMARAQGYARVSLRVFHDNIDARRLYLREGYVETEHNDSNAILTKQL</sequence>
<dbReference type="Gene3D" id="3.40.630.30">
    <property type="match status" value="1"/>
</dbReference>
<gene>
    <name evidence="2" type="ORF">SAMN02745887_01179</name>
</gene>
<reference evidence="2 3" key="1">
    <citation type="submission" date="2016-11" db="EMBL/GenBank/DDBJ databases">
        <authorList>
            <person name="Jaros S."/>
            <person name="Januszkiewicz K."/>
            <person name="Wedrychowicz H."/>
        </authorList>
    </citation>
    <scope>NUCLEOTIDE SEQUENCE [LARGE SCALE GENOMIC DNA]</scope>
    <source>
        <strain evidence="2 3">DSM 18899</strain>
    </source>
</reference>
<dbReference type="OrthoDB" id="9797060at2"/>
<dbReference type="CDD" id="cd04301">
    <property type="entry name" value="NAT_SF"/>
    <property type="match status" value="1"/>
</dbReference>
<dbReference type="Pfam" id="PF00583">
    <property type="entry name" value="Acetyltransf_1"/>
    <property type="match status" value="1"/>
</dbReference>
<dbReference type="InterPro" id="IPR000182">
    <property type="entry name" value="GNAT_dom"/>
</dbReference>
<dbReference type="PANTHER" id="PTHR37811">
    <property type="entry name" value="BLL5343 PROTEIN"/>
    <property type="match status" value="1"/>
</dbReference>
<keyword evidence="2" id="KW-0503">Monooxygenase</keyword>
<dbReference type="PROSITE" id="PS51186">
    <property type="entry name" value="GNAT"/>
    <property type="match status" value="1"/>
</dbReference>
<organism evidence="2 3">
    <name type="scientific">Chitinimonas taiwanensis DSM 18899</name>
    <dbReference type="NCBI Taxonomy" id="1121279"/>
    <lineage>
        <taxon>Bacteria</taxon>
        <taxon>Pseudomonadati</taxon>
        <taxon>Pseudomonadota</taxon>
        <taxon>Betaproteobacteria</taxon>
        <taxon>Neisseriales</taxon>
        <taxon>Chitinibacteraceae</taxon>
        <taxon>Chitinimonas</taxon>
    </lineage>
</organism>
<dbReference type="InterPro" id="IPR007138">
    <property type="entry name" value="ABM_dom"/>
</dbReference>
<keyword evidence="2" id="KW-0560">Oxidoreductase</keyword>